<evidence type="ECO:0000313" key="2">
    <source>
        <dbReference type="Proteomes" id="UP000620075"/>
    </source>
</evidence>
<reference evidence="1 2" key="1">
    <citation type="submission" date="2020-10" db="EMBL/GenBank/DDBJ databases">
        <title>Ca. Dormibacterota MAGs.</title>
        <authorList>
            <person name="Montgomery K."/>
        </authorList>
    </citation>
    <scope>NUCLEOTIDE SEQUENCE [LARGE SCALE GENOMIC DNA]</scope>
    <source>
        <strain evidence="1">SC8811_S16_3</strain>
    </source>
</reference>
<evidence type="ECO:0000313" key="1">
    <source>
        <dbReference type="EMBL" id="MBJ7603451.1"/>
    </source>
</evidence>
<dbReference type="RefSeq" id="WP_338179494.1">
    <property type="nucleotide sequence ID" value="NZ_JAEKNQ010000036.1"/>
</dbReference>
<proteinExistence type="predicted"/>
<dbReference type="AlphaFoldDB" id="A0A934KH72"/>
<comment type="caution">
    <text evidence="1">The sequence shown here is derived from an EMBL/GenBank/DDBJ whole genome shotgun (WGS) entry which is preliminary data.</text>
</comment>
<name>A0A934KH72_9BACT</name>
<gene>
    <name evidence="1" type="ORF">JF888_09730</name>
</gene>
<accession>A0A934KH72</accession>
<dbReference type="Proteomes" id="UP000620075">
    <property type="component" value="Unassembled WGS sequence"/>
</dbReference>
<protein>
    <submittedName>
        <fullName evidence="1">Uncharacterized protein</fullName>
    </submittedName>
</protein>
<sequence>MTPQQLRTETEAVERWFALDNWALDHRGASLLRSSVMVSPGLENLEFSLDLQLLDKADSAGGTLKVAAAIQLIRLDAVPLSNSVRQISAGQGLVAGDHGWVYTIHGPGRVLLQVPGKADEVVIDLPSTLVQPILLLGSAHRDPILGWVWVAGGDFNCTNAQQPKVIRDACL</sequence>
<dbReference type="EMBL" id="JAEKNQ010000036">
    <property type="protein sequence ID" value="MBJ7603451.1"/>
    <property type="molecule type" value="Genomic_DNA"/>
</dbReference>
<organism evidence="1 2">
    <name type="scientific">Candidatus Dormiibacter inghamiae</name>
    <dbReference type="NCBI Taxonomy" id="3127013"/>
    <lineage>
        <taxon>Bacteria</taxon>
        <taxon>Bacillati</taxon>
        <taxon>Candidatus Dormiibacterota</taxon>
        <taxon>Candidatus Dormibacteria</taxon>
        <taxon>Candidatus Dormibacterales</taxon>
        <taxon>Candidatus Dormibacteraceae</taxon>
        <taxon>Candidatus Dormiibacter</taxon>
    </lineage>
</organism>